<dbReference type="RefSeq" id="WP_171276512.1">
    <property type="nucleotide sequence ID" value="NZ_CAWPJG010000001.1"/>
</dbReference>
<evidence type="ECO:0000313" key="6">
    <source>
        <dbReference type="EMBL" id="QJT22667.1"/>
    </source>
</evidence>
<feature type="transmembrane region" description="Helical" evidence="4">
    <location>
        <begin position="63"/>
        <end position="89"/>
    </location>
</feature>
<reference evidence="6 7" key="1">
    <citation type="submission" date="2019-03" db="EMBL/GenBank/DDBJ databases">
        <title>Novel transposon Tn6433 accelerates the dissemination of tet(E) in Aeromonas from aerobic biofilm under oxytetracycline stress.</title>
        <authorList>
            <person name="Shi Y."/>
            <person name="Tian Z."/>
            <person name="Zhang Y."/>
            <person name="Zhang H."/>
            <person name="Yang M."/>
        </authorList>
    </citation>
    <scope>NUCLEOTIDE SEQUENCE [LARGE SCALE GENOMIC DNA]</scope>
    <source>
        <strain evidence="6 7">T0.1-19</strain>
    </source>
</reference>
<feature type="domain" description="GGDEF" evidence="5">
    <location>
        <begin position="241"/>
        <end position="374"/>
    </location>
</feature>
<dbReference type="PANTHER" id="PTHR45138">
    <property type="entry name" value="REGULATORY COMPONENTS OF SENSORY TRANSDUCTION SYSTEM"/>
    <property type="match status" value="1"/>
</dbReference>
<dbReference type="SMART" id="SM00267">
    <property type="entry name" value="GGDEF"/>
    <property type="match status" value="1"/>
</dbReference>
<dbReference type="PANTHER" id="PTHR45138:SF9">
    <property type="entry name" value="DIGUANYLATE CYCLASE DGCM-RELATED"/>
    <property type="match status" value="1"/>
</dbReference>
<organism evidence="6 7">
    <name type="scientific">Aeromonas media</name>
    <dbReference type="NCBI Taxonomy" id="651"/>
    <lineage>
        <taxon>Bacteria</taxon>
        <taxon>Pseudomonadati</taxon>
        <taxon>Pseudomonadota</taxon>
        <taxon>Gammaproteobacteria</taxon>
        <taxon>Aeromonadales</taxon>
        <taxon>Aeromonadaceae</taxon>
        <taxon>Aeromonas</taxon>
    </lineage>
</organism>
<feature type="transmembrane region" description="Helical" evidence="4">
    <location>
        <begin position="35"/>
        <end position="57"/>
    </location>
</feature>
<dbReference type="InterPro" id="IPR050469">
    <property type="entry name" value="Diguanylate_Cyclase"/>
</dbReference>
<evidence type="ECO:0000256" key="4">
    <source>
        <dbReference type="SAM" id="Phobius"/>
    </source>
</evidence>
<protein>
    <recommendedName>
        <fullName evidence="2">diguanylate cyclase</fullName>
        <ecNumber evidence="2">2.7.7.65</ecNumber>
    </recommendedName>
</protein>
<evidence type="ECO:0000256" key="3">
    <source>
        <dbReference type="ARBA" id="ARBA00034247"/>
    </source>
</evidence>
<feature type="transmembrane region" description="Helical" evidence="4">
    <location>
        <begin position="120"/>
        <end position="138"/>
    </location>
</feature>
<comment type="cofactor">
    <cofactor evidence="1">
        <name>Mg(2+)</name>
        <dbReference type="ChEBI" id="CHEBI:18420"/>
    </cofactor>
</comment>
<feature type="transmembrane region" description="Helical" evidence="4">
    <location>
        <begin position="186"/>
        <end position="206"/>
    </location>
</feature>
<evidence type="ECO:0000256" key="2">
    <source>
        <dbReference type="ARBA" id="ARBA00012528"/>
    </source>
</evidence>
<dbReference type="PROSITE" id="PS50887">
    <property type="entry name" value="GGDEF"/>
    <property type="match status" value="1"/>
</dbReference>
<dbReference type="Gene3D" id="3.30.70.270">
    <property type="match status" value="1"/>
</dbReference>
<dbReference type="GO" id="GO:0043709">
    <property type="term" value="P:cell adhesion involved in single-species biofilm formation"/>
    <property type="evidence" value="ECO:0007669"/>
    <property type="project" value="TreeGrafter"/>
</dbReference>
<dbReference type="GO" id="GO:0052621">
    <property type="term" value="F:diguanylate cyclase activity"/>
    <property type="evidence" value="ECO:0007669"/>
    <property type="project" value="UniProtKB-EC"/>
</dbReference>
<accession>A0A6M4YBL6</accession>
<dbReference type="InterPro" id="IPR043128">
    <property type="entry name" value="Rev_trsase/Diguanyl_cyclase"/>
</dbReference>
<dbReference type="FunFam" id="3.30.70.270:FF:000001">
    <property type="entry name" value="Diguanylate cyclase domain protein"/>
    <property type="match status" value="1"/>
</dbReference>
<dbReference type="AlphaFoldDB" id="A0A6M4YBL6"/>
<feature type="transmembrane region" description="Helical" evidence="4">
    <location>
        <begin position="6"/>
        <end position="28"/>
    </location>
</feature>
<sequence>MIHTPTLLLISLAINLMSALLMLFIHFLKPGRRNFLFWSLSAFLFSLSILLLSLGIGSGHPALGIRVGGLVSLMSILLLLAGFYALYGLSWRPRPLWAGVALLLLAYLGLSSHFEVRMVLALMESVVYLWCACLIVSLSRHQKRVLHAVAVIYLLHFTILLSQGLLLLLGPDSPMGNGDWLLDGIFFMHMVLTIGSVLLLPLVAYVEAEQALLALSERDPLTGVLNRRGLFRQGERARPGQMCCVVVLDIDHFKSVNDRFGHGCGDEVIRFVARVLVAEARKDDLVGRIGGEEFAIIMGGVNGQMAHDICDRIRRQIETGSRQGACPPCEGVTVSVGGVCACADTGLAHLLTKADEAMYRVKAAGRNGVLLQLEPGQLRLVEGGEG</sequence>
<dbReference type="SUPFAM" id="SSF55073">
    <property type="entry name" value="Nucleotide cyclase"/>
    <property type="match status" value="1"/>
</dbReference>
<feature type="transmembrane region" description="Helical" evidence="4">
    <location>
        <begin position="96"/>
        <end position="114"/>
    </location>
</feature>
<dbReference type="GO" id="GO:1902201">
    <property type="term" value="P:negative regulation of bacterial-type flagellum-dependent cell motility"/>
    <property type="evidence" value="ECO:0007669"/>
    <property type="project" value="TreeGrafter"/>
</dbReference>
<dbReference type="EC" id="2.7.7.65" evidence="2"/>
<dbReference type="NCBIfam" id="TIGR00254">
    <property type="entry name" value="GGDEF"/>
    <property type="match status" value="1"/>
</dbReference>
<keyword evidence="4" id="KW-0472">Membrane</keyword>
<feature type="transmembrane region" description="Helical" evidence="4">
    <location>
        <begin position="145"/>
        <end position="166"/>
    </location>
</feature>
<dbReference type="EMBL" id="CP038441">
    <property type="protein sequence ID" value="QJT22667.1"/>
    <property type="molecule type" value="Genomic_DNA"/>
</dbReference>
<evidence type="ECO:0000313" key="7">
    <source>
        <dbReference type="Proteomes" id="UP000501427"/>
    </source>
</evidence>
<comment type="catalytic activity">
    <reaction evidence="3">
        <text>2 GTP = 3',3'-c-di-GMP + 2 diphosphate</text>
        <dbReference type="Rhea" id="RHEA:24898"/>
        <dbReference type="ChEBI" id="CHEBI:33019"/>
        <dbReference type="ChEBI" id="CHEBI:37565"/>
        <dbReference type="ChEBI" id="CHEBI:58805"/>
        <dbReference type="EC" id="2.7.7.65"/>
    </reaction>
</comment>
<keyword evidence="4" id="KW-0812">Transmembrane</keyword>
<gene>
    <name evidence="6" type="ORF">E4184_15455</name>
</gene>
<dbReference type="Pfam" id="PF00990">
    <property type="entry name" value="GGDEF"/>
    <property type="match status" value="1"/>
</dbReference>
<proteinExistence type="predicted"/>
<name>A0A6M4YBL6_AERME</name>
<dbReference type="Proteomes" id="UP000501427">
    <property type="component" value="Chromosome"/>
</dbReference>
<evidence type="ECO:0000256" key="1">
    <source>
        <dbReference type="ARBA" id="ARBA00001946"/>
    </source>
</evidence>
<dbReference type="GO" id="GO:0005886">
    <property type="term" value="C:plasma membrane"/>
    <property type="evidence" value="ECO:0007669"/>
    <property type="project" value="TreeGrafter"/>
</dbReference>
<keyword evidence="4" id="KW-1133">Transmembrane helix</keyword>
<dbReference type="InterPro" id="IPR000160">
    <property type="entry name" value="GGDEF_dom"/>
</dbReference>
<evidence type="ECO:0000259" key="5">
    <source>
        <dbReference type="PROSITE" id="PS50887"/>
    </source>
</evidence>
<dbReference type="CDD" id="cd01949">
    <property type="entry name" value="GGDEF"/>
    <property type="match status" value="1"/>
</dbReference>
<dbReference type="InterPro" id="IPR029787">
    <property type="entry name" value="Nucleotide_cyclase"/>
</dbReference>